<feature type="region of interest" description="Disordered" evidence="9">
    <location>
        <begin position="325"/>
        <end position="385"/>
    </location>
</feature>
<keyword evidence="2" id="KW-0863">Zinc-finger</keyword>
<keyword evidence="3" id="KW-0862">Zinc</keyword>
<dbReference type="EMBL" id="JBJKFK010001132">
    <property type="protein sequence ID" value="KAL3313985.1"/>
    <property type="molecule type" value="Genomic_DNA"/>
</dbReference>
<feature type="region of interest" description="Disordered" evidence="9">
    <location>
        <begin position="411"/>
        <end position="437"/>
    </location>
</feature>
<organism evidence="11 12">
    <name type="scientific">Cichlidogyrus casuarinus</name>
    <dbReference type="NCBI Taxonomy" id="1844966"/>
    <lineage>
        <taxon>Eukaryota</taxon>
        <taxon>Metazoa</taxon>
        <taxon>Spiralia</taxon>
        <taxon>Lophotrochozoa</taxon>
        <taxon>Platyhelminthes</taxon>
        <taxon>Monogenea</taxon>
        <taxon>Monopisthocotylea</taxon>
        <taxon>Dactylogyridea</taxon>
        <taxon>Ancyrocephalidae</taxon>
        <taxon>Cichlidogyrus</taxon>
    </lineage>
</organism>
<dbReference type="SUPFAM" id="SSF48508">
    <property type="entry name" value="Nuclear receptor ligand-binding domain"/>
    <property type="match status" value="1"/>
</dbReference>
<dbReference type="InterPro" id="IPR013088">
    <property type="entry name" value="Znf_NHR/GATA"/>
</dbReference>
<proteinExistence type="predicted"/>
<feature type="compositionally biased region" description="Low complexity" evidence="9">
    <location>
        <begin position="574"/>
        <end position="592"/>
    </location>
</feature>
<protein>
    <submittedName>
        <fullName evidence="11">Nuclear receptor subfamily 2 group C member 2</fullName>
    </submittedName>
</protein>
<dbReference type="Gene3D" id="3.30.50.10">
    <property type="entry name" value="Erythroid Transcription Factor GATA-1, subunit A"/>
    <property type="match status" value="1"/>
</dbReference>
<evidence type="ECO:0000256" key="8">
    <source>
        <dbReference type="ARBA" id="ARBA00023242"/>
    </source>
</evidence>
<evidence type="ECO:0000256" key="2">
    <source>
        <dbReference type="ARBA" id="ARBA00022771"/>
    </source>
</evidence>
<reference evidence="11 12" key="1">
    <citation type="submission" date="2024-11" db="EMBL/GenBank/DDBJ databases">
        <title>Adaptive evolution of stress response genes in parasites aligns with host niche diversity.</title>
        <authorList>
            <person name="Hahn C."/>
            <person name="Resl P."/>
        </authorList>
    </citation>
    <scope>NUCLEOTIDE SEQUENCE [LARGE SCALE GENOMIC DNA]</scope>
    <source>
        <strain evidence="11">EGGRZ-B1_66</strain>
        <tissue evidence="11">Body</tissue>
    </source>
</reference>
<keyword evidence="1" id="KW-0479">Metal-binding</keyword>
<dbReference type="InterPro" id="IPR001628">
    <property type="entry name" value="Znf_hrmn_rcpt"/>
</dbReference>
<dbReference type="PRINTS" id="PR00047">
    <property type="entry name" value="STROIDFINGER"/>
</dbReference>
<evidence type="ECO:0000256" key="4">
    <source>
        <dbReference type="ARBA" id="ARBA00023015"/>
    </source>
</evidence>
<evidence type="ECO:0000313" key="11">
    <source>
        <dbReference type="EMBL" id="KAL3313985.1"/>
    </source>
</evidence>
<dbReference type="PROSITE" id="PS51030">
    <property type="entry name" value="NUCLEAR_REC_DBD_2"/>
    <property type="match status" value="1"/>
</dbReference>
<dbReference type="GO" id="GO:0008270">
    <property type="term" value="F:zinc ion binding"/>
    <property type="evidence" value="ECO:0007669"/>
    <property type="project" value="UniProtKB-KW"/>
</dbReference>
<name>A0ABD2Q306_9PLAT</name>
<keyword evidence="5" id="KW-0238">DNA-binding</keyword>
<evidence type="ECO:0000256" key="3">
    <source>
        <dbReference type="ARBA" id="ARBA00022833"/>
    </source>
</evidence>
<dbReference type="InterPro" id="IPR035500">
    <property type="entry name" value="NHR-like_dom_sf"/>
</dbReference>
<evidence type="ECO:0000313" key="12">
    <source>
        <dbReference type="Proteomes" id="UP001626550"/>
    </source>
</evidence>
<feature type="region of interest" description="Disordered" evidence="9">
    <location>
        <begin position="574"/>
        <end position="635"/>
    </location>
</feature>
<dbReference type="GO" id="GO:0003677">
    <property type="term" value="F:DNA binding"/>
    <property type="evidence" value="ECO:0007669"/>
    <property type="project" value="UniProtKB-KW"/>
</dbReference>
<keyword evidence="8" id="KW-0539">Nucleus</keyword>
<evidence type="ECO:0000256" key="1">
    <source>
        <dbReference type="ARBA" id="ARBA00022723"/>
    </source>
</evidence>
<keyword evidence="4" id="KW-0805">Transcription regulation</keyword>
<feature type="compositionally biased region" description="Polar residues" evidence="9">
    <location>
        <begin position="416"/>
        <end position="437"/>
    </location>
</feature>
<dbReference type="PROSITE" id="PS00031">
    <property type="entry name" value="NUCLEAR_REC_DBD_1"/>
    <property type="match status" value="1"/>
</dbReference>
<evidence type="ECO:0000256" key="9">
    <source>
        <dbReference type="SAM" id="MobiDB-lite"/>
    </source>
</evidence>
<evidence type="ECO:0000256" key="6">
    <source>
        <dbReference type="ARBA" id="ARBA00023163"/>
    </source>
</evidence>
<dbReference type="Proteomes" id="UP001626550">
    <property type="component" value="Unassembled WGS sequence"/>
</dbReference>
<evidence type="ECO:0000256" key="5">
    <source>
        <dbReference type="ARBA" id="ARBA00023125"/>
    </source>
</evidence>
<keyword evidence="6" id="KW-0804">Transcription</keyword>
<keyword evidence="12" id="KW-1185">Reference proteome</keyword>
<keyword evidence="7 11" id="KW-0675">Receptor</keyword>
<dbReference type="Gene3D" id="1.10.565.10">
    <property type="entry name" value="Retinoid X Receptor"/>
    <property type="match status" value="1"/>
</dbReference>
<sequence>MSDDYILSFAISSQQFVSTLRQQPNSDFGKTRQDADSNHTVAPSVGISIPSFDQSTVTNFLQKLSNSVDLQNNNAISDTTSNGFLTKLANSDCGGDLANSHAVTNPQKFMEIIKPYLPASDNRPQSRPLSEPQQMVATSAAFLTAAVQQQQSLAVAAAAARGGVPLSGGLLASAPASPLRATIVPASFTPIAPAPNQVPNCSQGRTGTPNGIQSSQSPLIFDPCKVCGDKASGRHYGVISCEGCKGFFKRSIRGHVNYACRGEMKCLVTKAYRNRCQYCRLQKCLAVGMRSEAVQNERRPGNNSAMPAPGLMTAAQTIAAASEIPRPISPTSEQRSPSSPVPSKIENPVTPPPPILNPAVPRSSTPLVNSPLLMTPQQSQPQSQQNLMSTAFNLLSSPTTSNASFQDSRVLLSPGDTATNGSTSLASSSPNKTQSLLPSGNQMLNYLGERRAETAGFSSPPTETRILGLKRREKTPLDWWQVPLLASMNLGNLGQSDCAEPVEDNVELTQRCCNLLASVIQGSSQNASANENQLSEQRNKLISLLMGASPQECSPDLANIIGANSNLLNALTSTSPPTSSFSMPSLKSTSSPLPAPPPPTKATHLIQLLDKKQSSPRETRKRATPLKTGEEAYGDDQKRARKDNFSCLCLHLNWSRCFLSCCSGKRDQLQCLNMKNSSADTKLQALAAASLSCTMKWYKSLPYVATLNPDSLLGLFKHTWSGISLISLCELLLRNPGLVSFENAGEYEKAIVPLMEQMRKLNLSAEEVSFVRLAYLLNADFEAVSDEMKTRMYEDLDEYLQEREGAKAAVLRTQDIYSLAIKISRNFVDEQMLGRIFFQSESANEIDWKMELFWSDEQRYRGIFVQSAADDKHSRSAPNSPSKVESTVVERPSSADGRIAASCDIVNLLKAGTVKKL</sequence>
<feature type="compositionally biased region" description="Polar residues" evidence="9">
    <location>
        <begin position="329"/>
        <end position="338"/>
    </location>
</feature>
<comment type="caution">
    <text evidence="11">The sequence shown here is derived from an EMBL/GenBank/DDBJ whole genome shotgun (WGS) entry which is preliminary data.</text>
</comment>
<dbReference type="CDD" id="cd06916">
    <property type="entry name" value="NR_DBD_like"/>
    <property type="match status" value="1"/>
</dbReference>
<dbReference type="InterPro" id="IPR050274">
    <property type="entry name" value="Nuclear_hormone_rcpt_NR2"/>
</dbReference>
<feature type="compositionally biased region" description="Basic and acidic residues" evidence="9">
    <location>
        <begin position="609"/>
        <end position="618"/>
    </location>
</feature>
<accession>A0ABD2Q306</accession>
<dbReference type="Pfam" id="PF00105">
    <property type="entry name" value="zf-C4"/>
    <property type="match status" value="1"/>
</dbReference>
<feature type="domain" description="Nuclear receptor" evidence="10">
    <location>
        <begin position="221"/>
        <end position="296"/>
    </location>
</feature>
<dbReference type="PANTHER" id="PTHR24083">
    <property type="entry name" value="NUCLEAR HORMONE RECEPTOR"/>
    <property type="match status" value="1"/>
</dbReference>
<gene>
    <name evidence="11" type="primary">NR2C2_1</name>
    <name evidence="11" type="ORF">Ciccas_007406</name>
</gene>
<feature type="region of interest" description="Disordered" evidence="9">
    <location>
        <begin position="871"/>
        <end position="891"/>
    </location>
</feature>
<dbReference type="AlphaFoldDB" id="A0ABD2Q306"/>
<dbReference type="SUPFAM" id="SSF57716">
    <property type="entry name" value="Glucocorticoid receptor-like (DNA-binding domain)"/>
    <property type="match status" value="1"/>
</dbReference>
<evidence type="ECO:0000256" key="7">
    <source>
        <dbReference type="ARBA" id="ARBA00023170"/>
    </source>
</evidence>
<evidence type="ECO:0000259" key="10">
    <source>
        <dbReference type="PROSITE" id="PS51030"/>
    </source>
</evidence>
<dbReference type="SMART" id="SM00399">
    <property type="entry name" value="ZnF_C4"/>
    <property type="match status" value="1"/>
</dbReference>
<feature type="compositionally biased region" description="Polar residues" evidence="9">
    <location>
        <begin position="876"/>
        <end position="885"/>
    </location>
</feature>
<feature type="compositionally biased region" description="Low complexity" evidence="9">
    <location>
        <begin position="376"/>
        <end position="385"/>
    </location>
</feature>
<dbReference type="FunFam" id="3.30.50.10:FF:000044">
    <property type="entry name" value="retinoic acid receptor beta isoform X4"/>
    <property type="match status" value="1"/>
</dbReference>